<organism evidence="1 2">
    <name type="scientific">Flavimaribacter sediminis</name>
    <dbReference type="NCBI Taxonomy" id="2865987"/>
    <lineage>
        <taxon>Bacteria</taxon>
        <taxon>Pseudomonadati</taxon>
        <taxon>Pseudomonadota</taxon>
        <taxon>Alphaproteobacteria</taxon>
        <taxon>Hyphomicrobiales</taxon>
        <taxon>Rhizobiaceae</taxon>
        <taxon>Flavimaribacter</taxon>
    </lineage>
</organism>
<sequence length="135" mass="14194">MAASSVVHSGNDGVFQIDGNALQKIISFEITEEEGSTSRVDGMGDTSEDTVLHKTKWSGSLSGRLLQSDTTGAPALRVGSEITISAFPDGDISDYLEISGLARVSSISMPVDQESDNRITIQFTGKGELTRGVAA</sequence>
<dbReference type="Proteomes" id="UP001196509">
    <property type="component" value="Unassembled WGS sequence"/>
</dbReference>
<dbReference type="RefSeq" id="WP_220231115.1">
    <property type="nucleotide sequence ID" value="NZ_JAICBX010000006.1"/>
</dbReference>
<evidence type="ECO:0000313" key="2">
    <source>
        <dbReference type="Proteomes" id="UP001196509"/>
    </source>
</evidence>
<reference evidence="1" key="1">
    <citation type="submission" date="2021-08" db="EMBL/GenBank/DDBJ databases">
        <title>Hoeflea bacterium WL0058 sp. nov., isolated from the sediment.</title>
        <authorList>
            <person name="Wang L."/>
            <person name="Zhang D."/>
        </authorList>
    </citation>
    <scope>NUCLEOTIDE SEQUENCE</scope>
    <source>
        <strain evidence="1">WL0058</strain>
    </source>
</reference>
<accession>A0AAE2ZP27</accession>
<evidence type="ECO:0000313" key="1">
    <source>
        <dbReference type="EMBL" id="MBW8640384.1"/>
    </source>
</evidence>
<comment type="caution">
    <text evidence="1">The sequence shown here is derived from an EMBL/GenBank/DDBJ whole genome shotgun (WGS) entry which is preliminary data.</text>
</comment>
<gene>
    <name evidence="1" type="ORF">K1W69_24545</name>
</gene>
<dbReference type="AlphaFoldDB" id="A0AAE2ZP27"/>
<dbReference type="EMBL" id="JAICBX010000006">
    <property type="protein sequence ID" value="MBW8640384.1"/>
    <property type="molecule type" value="Genomic_DNA"/>
</dbReference>
<evidence type="ECO:0008006" key="3">
    <source>
        <dbReference type="Google" id="ProtNLM"/>
    </source>
</evidence>
<name>A0AAE2ZP27_9HYPH</name>
<keyword evidence="2" id="KW-1185">Reference proteome</keyword>
<proteinExistence type="predicted"/>
<protein>
    <recommendedName>
        <fullName evidence="3">Phage tail protein</fullName>
    </recommendedName>
</protein>